<proteinExistence type="predicted"/>
<keyword evidence="7" id="KW-0472">Membrane</keyword>
<dbReference type="PANTHER" id="PTHR21137:SF35">
    <property type="entry name" value="ODORANT RECEPTOR 19A-RELATED"/>
    <property type="match status" value="1"/>
</dbReference>
<accession>A0A8S1BKW0</accession>
<dbReference type="OrthoDB" id="6678752at2759"/>
<keyword evidence="6" id="KW-1133">Transmembrane helix</keyword>
<evidence type="ECO:0000256" key="1">
    <source>
        <dbReference type="ARBA" id="ARBA00004651"/>
    </source>
</evidence>
<keyword evidence="3" id="KW-0716">Sensory transduction</keyword>
<protein>
    <submittedName>
        <fullName evidence="10">Uncharacterized protein</fullName>
    </submittedName>
</protein>
<evidence type="ECO:0000313" key="10">
    <source>
        <dbReference type="EMBL" id="CAB3259080.1"/>
    </source>
</evidence>
<dbReference type="Proteomes" id="UP000494106">
    <property type="component" value="Unassembled WGS sequence"/>
</dbReference>
<dbReference type="PANTHER" id="PTHR21137">
    <property type="entry name" value="ODORANT RECEPTOR"/>
    <property type="match status" value="1"/>
</dbReference>
<reference evidence="10 11" key="1">
    <citation type="submission" date="2020-04" db="EMBL/GenBank/DDBJ databases">
        <authorList>
            <person name="Wallbank WR R."/>
            <person name="Pardo Diaz C."/>
            <person name="Kozak K."/>
            <person name="Martin S."/>
            <person name="Jiggins C."/>
            <person name="Moest M."/>
            <person name="Warren A I."/>
            <person name="Byers J.R.P. K."/>
            <person name="Montejo-Kovacevich G."/>
            <person name="Yen C E."/>
        </authorList>
    </citation>
    <scope>NUCLEOTIDE SEQUENCE [LARGE SCALE GENOMIC DNA]</scope>
</reference>
<keyword evidence="11" id="KW-1185">Reference proteome</keyword>
<evidence type="ECO:0000256" key="4">
    <source>
        <dbReference type="ARBA" id="ARBA00022692"/>
    </source>
</evidence>
<evidence type="ECO:0000256" key="5">
    <source>
        <dbReference type="ARBA" id="ARBA00022725"/>
    </source>
</evidence>
<evidence type="ECO:0000256" key="8">
    <source>
        <dbReference type="ARBA" id="ARBA00023170"/>
    </source>
</evidence>
<gene>
    <name evidence="10" type="ORF">APLA_LOCUS16855</name>
</gene>
<evidence type="ECO:0000256" key="9">
    <source>
        <dbReference type="ARBA" id="ARBA00023224"/>
    </source>
</evidence>
<dbReference type="GO" id="GO:0005549">
    <property type="term" value="F:odorant binding"/>
    <property type="evidence" value="ECO:0007669"/>
    <property type="project" value="InterPro"/>
</dbReference>
<keyword evidence="9" id="KW-0807">Transducer</keyword>
<evidence type="ECO:0000256" key="3">
    <source>
        <dbReference type="ARBA" id="ARBA00022606"/>
    </source>
</evidence>
<organism evidence="10 11">
    <name type="scientific">Arctia plantaginis</name>
    <name type="common">Wood tiger moth</name>
    <name type="synonym">Phalaena plantaginis</name>
    <dbReference type="NCBI Taxonomy" id="874455"/>
    <lineage>
        <taxon>Eukaryota</taxon>
        <taxon>Metazoa</taxon>
        <taxon>Ecdysozoa</taxon>
        <taxon>Arthropoda</taxon>
        <taxon>Hexapoda</taxon>
        <taxon>Insecta</taxon>
        <taxon>Pterygota</taxon>
        <taxon>Neoptera</taxon>
        <taxon>Endopterygota</taxon>
        <taxon>Lepidoptera</taxon>
        <taxon>Glossata</taxon>
        <taxon>Ditrysia</taxon>
        <taxon>Noctuoidea</taxon>
        <taxon>Erebidae</taxon>
        <taxon>Arctiinae</taxon>
        <taxon>Arctia</taxon>
    </lineage>
</organism>
<dbReference type="GO" id="GO:0005886">
    <property type="term" value="C:plasma membrane"/>
    <property type="evidence" value="ECO:0007669"/>
    <property type="project" value="UniProtKB-SubCell"/>
</dbReference>
<evidence type="ECO:0000313" key="11">
    <source>
        <dbReference type="Proteomes" id="UP000494106"/>
    </source>
</evidence>
<dbReference type="EMBL" id="CADEBC010000602">
    <property type="protein sequence ID" value="CAB3259080.1"/>
    <property type="molecule type" value="Genomic_DNA"/>
</dbReference>
<name>A0A8S1BKW0_ARCPL</name>
<dbReference type="InterPro" id="IPR004117">
    <property type="entry name" value="7tm6_olfct_rcpt"/>
</dbReference>
<keyword evidence="2" id="KW-1003">Cell membrane</keyword>
<dbReference type="AlphaFoldDB" id="A0A8S1BKW0"/>
<keyword evidence="5" id="KW-0552">Olfaction</keyword>
<dbReference type="GO" id="GO:0004984">
    <property type="term" value="F:olfactory receptor activity"/>
    <property type="evidence" value="ECO:0007669"/>
    <property type="project" value="InterPro"/>
</dbReference>
<sequence>MSDAFGLALLFYYMFHQISGCLLLLECSQMTAEALAKYLPLTIIMFQQLIQMSIIFESIGVMCEKLKDAVYCLPWEYMDTGNRKTVAIFLINVQEPIHINAKGLVNVGVTTMASILKTSFSYFTFLRTVSE</sequence>
<comment type="subcellular location">
    <subcellularLocation>
        <location evidence="1">Cell membrane</location>
        <topology evidence="1">Multi-pass membrane protein</topology>
    </subcellularLocation>
</comment>
<dbReference type="Pfam" id="PF02949">
    <property type="entry name" value="7tm_6"/>
    <property type="match status" value="1"/>
</dbReference>
<keyword evidence="4" id="KW-0812">Transmembrane</keyword>
<dbReference type="GO" id="GO:0007165">
    <property type="term" value="P:signal transduction"/>
    <property type="evidence" value="ECO:0007669"/>
    <property type="project" value="UniProtKB-KW"/>
</dbReference>
<evidence type="ECO:0000256" key="6">
    <source>
        <dbReference type="ARBA" id="ARBA00022989"/>
    </source>
</evidence>
<evidence type="ECO:0000256" key="7">
    <source>
        <dbReference type="ARBA" id="ARBA00023136"/>
    </source>
</evidence>
<keyword evidence="8" id="KW-0675">Receptor</keyword>
<evidence type="ECO:0000256" key="2">
    <source>
        <dbReference type="ARBA" id="ARBA00022475"/>
    </source>
</evidence>
<comment type="caution">
    <text evidence="10">The sequence shown here is derived from an EMBL/GenBank/DDBJ whole genome shotgun (WGS) entry which is preliminary data.</text>
</comment>